<comment type="caution">
    <text evidence="2">The sequence shown here is derived from an EMBL/GenBank/DDBJ whole genome shotgun (WGS) entry which is preliminary data.</text>
</comment>
<protein>
    <submittedName>
        <fullName evidence="2">Uncharacterized protein</fullName>
    </submittedName>
</protein>
<evidence type="ECO:0000313" key="3">
    <source>
        <dbReference type="Proteomes" id="UP000562682"/>
    </source>
</evidence>
<dbReference type="EMBL" id="JAAOAK010000080">
    <property type="protein sequence ID" value="KAF5691269.1"/>
    <property type="molecule type" value="Genomic_DNA"/>
</dbReference>
<proteinExistence type="predicted"/>
<dbReference type="AlphaFoldDB" id="A0A8H5XCU1"/>
<evidence type="ECO:0000313" key="2">
    <source>
        <dbReference type="EMBL" id="KAF5691269.1"/>
    </source>
</evidence>
<organism evidence="2 3">
    <name type="scientific">Fusarium denticulatum</name>
    <dbReference type="NCBI Taxonomy" id="48507"/>
    <lineage>
        <taxon>Eukaryota</taxon>
        <taxon>Fungi</taxon>
        <taxon>Dikarya</taxon>
        <taxon>Ascomycota</taxon>
        <taxon>Pezizomycotina</taxon>
        <taxon>Sordariomycetes</taxon>
        <taxon>Hypocreomycetidae</taxon>
        <taxon>Hypocreales</taxon>
        <taxon>Nectriaceae</taxon>
        <taxon>Fusarium</taxon>
        <taxon>Fusarium fujikuroi species complex</taxon>
    </lineage>
</organism>
<feature type="region of interest" description="Disordered" evidence="1">
    <location>
        <begin position="1"/>
        <end position="32"/>
    </location>
</feature>
<keyword evidence="3" id="KW-1185">Reference proteome</keyword>
<reference evidence="2 3" key="1">
    <citation type="submission" date="2020-05" db="EMBL/GenBank/DDBJ databases">
        <title>Identification and distribution of gene clusters putatively required for synthesis of sphingolipid metabolism inhibitors in phylogenetically diverse species of the filamentous fungus Fusarium.</title>
        <authorList>
            <person name="Kim H.-S."/>
            <person name="Busman M."/>
            <person name="Brown D.W."/>
            <person name="Divon H."/>
            <person name="Uhlig S."/>
            <person name="Proctor R.H."/>
        </authorList>
    </citation>
    <scope>NUCLEOTIDE SEQUENCE [LARGE SCALE GENOMIC DNA]</scope>
    <source>
        <strain evidence="2 3">NRRL 25311</strain>
    </source>
</reference>
<accession>A0A8H5XCU1</accession>
<evidence type="ECO:0000256" key="1">
    <source>
        <dbReference type="SAM" id="MobiDB-lite"/>
    </source>
</evidence>
<feature type="compositionally biased region" description="Basic and acidic residues" evidence="1">
    <location>
        <begin position="1"/>
        <end position="11"/>
    </location>
</feature>
<dbReference type="Proteomes" id="UP000562682">
    <property type="component" value="Unassembled WGS sequence"/>
</dbReference>
<name>A0A8H5XCU1_9HYPO</name>
<sequence length="84" mass="9090">MFSGSRSRDIPDDQSDGSLQVPGGGQGDSSGVVYIDPEIWKDDQPEVECHPPCTMVLPPSSHMKPVTRALPPYETSMNVAWTCA</sequence>
<gene>
    <name evidence="2" type="ORF">FDENT_3503</name>
</gene>